<evidence type="ECO:0000256" key="6">
    <source>
        <dbReference type="SAM" id="Phobius"/>
    </source>
</evidence>
<gene>
    <name evidence="7" type="ORF">OEV82_12010</name>
</gene>
<dbReference type="PANTHER" id="PTHR30250:SF21">
    <property type="entry name" value="LIPID II FLIPPASE MURJ"/>
    <property type="match status" value="1"/>
</dbReference>
<dbReference type="Pfam" id="PF01943">
    <property type="entry name" value="Polysacc_synt"/>
    <property type="match status" value="1"/>
</dbReference>
<sequence>MGSKLIRGTMILTLGTYISKILGLFYVIPFNALVGTQGVALYQYGYVPYTIFISVATAGIPMAVSKTISKYNALEEYAVGRRLFKTGLAIMLATGLLAFFFLYMLAPMLAEYIIPDDDLTSNVNDVISVIRAVSFALIIVPFMSLFRGFFQGHGSMGPSAVSQVIEQVVRIVFLLLGAFIVLKILNGSTVFAVQLATFAAFIGAIGGLVVLFWYWMKRKPYLDALLAQDRGKVQISLSQMYKEIVISAVPFIIVGIAIPLFQLVDMLTFNKTMASIGLAKEAEAFYAMLNFNSHKIVIIPVSFATAFSLTLVPLITRSFVNEDHTELRLQLNQTFQVLLYLTLPATFGIMILAEPMYTFFYGHNEIGANILFSYAPVAILFALFSVTAAILQGINRQKFTVLSLLIGLLLKMILNIPLIEAFQTNGSIYATSIGYGVAILINLLIIRYYAYYRYRLVYRRSLLIFIFAVIMGVVVYLSYRIFSLFIPVDNQITALILIGICAVIGAVVYFYLSIKSRLIYFLFPDQVKKLKQRLGTN</sequence>
<keyword evidence="8" id="KW-1185">Reference proteome</keyword>
<feature type="transmembrane region" description="Helical" evidence="6">
    <location>
        <begin position="126"/>
        <end position="146"/>
    </location>
</feature>
<reference evidence="7 8" key="1">
    <citation type="submission" date="2022-10" db="EMBL/GenBank/DDBJ databases">
        <title>Description of Fervidibacillus gen. nov. in the family Fervidibacillaceae fam. nov. with two species, Fervidibacillus albus sp. nov., and Fervidibacillus halotolerans sp. nov., isolated from tidal flat sediments.</title>
        <authorList>
            <person name="Kwon K.K."/>
            <person name="Yang S.-H."/>
        </authorList>
    </citation>
    <scope>NUCLEOTIDE SEQUENCE [LARGE SCALE GENOMIC DNA]</scope>
    <source>
        <strain evidence="7 8">DSM 23332</strain>
    </source>
</reference>
<evidence type="ECO:0000256" key="4">
    <source>
        <dbReference type="ARBA" id="ARBA00022989"/>
    </source>
</evidence>
<dbReference type="Proteomes" id="UP001208656">
    <property type="component" value="Unassembled WGS sequence"/>
</dbReference>
<feature type="transmembrane region" description="Helical" evidence="6">
    <location>
        <begin position="337"/>
        <end position="360"/>
    </location>
</feature>
<dbReference type="RefSeq" id="WP_263062017.1">
    <property type="nucleotide sequence ID" value="NZ_JAOUSE010000041.1"/>
</dbReference>
<evidence type="ECO:0000313" key="8">
    <source>
        <dbReference type="Proteomes" id="UP001208656"/>
    </source>
</evidence>
<protein>
    <submittedName>
        <fullName evidence="7">Polysaccharide biosynthesis protein</fullName>
    </submittedName>
</protein>
<dbReference type="EMBL" id="JAOUSE010000041">
    <property type="protein sequence ID" value="MCU9595163.1"/>
    <property type="molecule type" value="Genomic_DNA"/>
</dbReference>
<dbReference type="PANTHER" id="PTHR30250">
    <property type="entry name" value="PST FAMILY PREDICTED COLANIC ACID TRANSPORTER"/>
    <property type="match status" value="1"/>
</dbReference>
<feature type="transmembrane region" description="Helical" evidence="6">
    <location>
        <begin position="428"/>
        <end position="450"/>
    </location>
</feature>
<dbReference type="PIRSF" id="PIRSF038958">
    <property type="entry name" value="PG_synth_SpoVB"/>
    <property type="match status" value="1"/>
</dbReference>
<evidence type="ECO:0000256" key="5">
    <source>
        <dbReference type="ARBA" id="ARBA00023136"/>
    </source>
</evidence>
<feature type="transmembrane region" description="Helical" evidence="6">
    <location>
        <begin position="167"/>
        <end position="185"/>
    </location>
</feature>
<feature type="transmembrane region" description="Helical" evidence="6">
    <location>
        <begin position="462"/>
        <end position="486"/>
    </location>
</feature>
<feature type="transmembrane region" description="Helical" evidence="6">
    <location>
        <begin position="191"/>
        <end position="215"/>
    </location>
</feature>
<feature type="transmembrane region" description="Helical" evidence="6">
    <location>
        <begin position="366"/>
        <end position="390"/>
    </location>
</feature>
<dbReference type="InterPro" id="IPR024923">
    <property type="entry name" value="PG_synth_SpoVB"/>
</dbReference>
<feature type="transmembrane region" description="Helical" evidence="6">
    <location>
        <begin position="46"/>
        <end position="65"/>
    </location>
</feature>
<comment type="caution">
    <text evidence="7">The sequence shown here is derived from an EMBL/GenBank/DDBJ whole genome shotgun (WGS) entry which is preliminary data.</text>
</comment>
<keyword evidence="5 6" id="KW-0472">Membrane</keyword>
<comment type="subcellular location">
    <subcellularLocation>
        <location evidence="1">Cell membrane</location>
        <topology evidence="1">Multi-pass membrane protein</topology>
    </subcellularLocation>
</comment>
<feature type="transmembrane region" description="Helical" evidence="6">
    <location>
        <begin position="492"/>
        <end position="512"/>
    </location>
</feature>
<keyword evidence="2" id="KW-1003">Cell membrane</keyword>
<feature type="transmembrane region" description="Helical" evidence="6">
    <location>
        <begin position="296"/>
        <end position="316"/>
    </location>
</feature>
<feature type="transmembrane region" description="Helical" evidence="6">
    <location>
        <begin position="244"/>
        <end position="264"/>
    </location>
</feature>
<evidence type="ECO:0000256" key="2">
    <source>
        <dbReference type="ARBA" id="ARBA00022475"/>
    </source>
</evidence>
<organism evidence="7 8">
    <name type="scientific">Pallidibacillus thermolactis</name>
    <dbReference type="NCBI Taxonomy" id="251051"/>
    <lineage>
        <taxon>Bacteria</taxon>
        <taxon>Bacillati</taxon>
        <taxon>Bacillota</taxon>
        <taxon>Bacilli</taxon>
        <taxon>Bacillales</taxon>
        <taxon>Bacillaceae</taxon>
        <taxon>Pallidibacillus</taxon>
    </lineage>
</organism>
<dbReference type="CDD" id="cd13124">
    <property type="entry name" value="MATE_SpoVB_like"/>
    <property type="match status" value="1"/>
</dbReference>
<name>A0ABT2WHK2_9BACI</name>
<feature type="transmembrane region" description="Helical" evidence="6">
    <location>
        <begin position="86"/>
        <end position="106"/>
    </location>
</feature>
<accession>A0ABT2WHK2</accession>
<keyword evidence="4 6" id="KW-1133">Transmembrane helix</keyword>
<dbReference type="InterPro" id="IPR050833">
    <property type="entry name" value="Poly_Biosynth_Transport"/>
</dbReference>
<feature type="transmembrane region" description="Helical" evidence="6">
    <location>
        <begin position="402"/>
        <end position="422"/>
    </location>
</feature>
<keyword evidence="3 6" id="KW-0812">Transmembrane</keyword>
<evidence type="ECO:0000256" key="1">
    <source>
        <dbReference type="ARBA" id="ARBA00004651"/>
    </source>
</evidence>
<feature type="transmembrane region" description="Helical" evidence="6">
    <location>
        <begin position="21"/>
        <end position="40"/>
    </location>
</feature>
<proteinExistence type="predicted"/>
<evidence type="ECO:0000313" key="7">
    <source>
        <dbReference type="EMBL" id="MCU9595163.1"/>
    </source>
</evidence>
<dbReference type="InterPro" id="IPR002797">
    <property type="entry name" value="Polysacc_synth"/>
</dbReference>
<evidence type="ECO:0000256" key="3">
    <source>
        <dbReference type="ARBA" id="ARBA00022692"/>
    </source>
</evidence>